<evidence type="ECO:0000256" key="2">
    <source>
        <dbReference type="SAM" id="SignalP"/>
    </source>
</evidence>
<evidence type="ECO:0000313" key="3">
    <source>
        <dbReference type="EMBL" id="ACX74192.1"/>
    </source>
</evidence>
<dbReference type="PANTHER" id="PTHR34755:SF3">
    <property type="entry name" value="SERINE_ARGININE REPETITIVE MATRIX PROTEIN 2"/>
    <property type="match status" value="1"/>
</dbReference>
<dbReference type="RefSeq" id="WP_015731753.1">
    <property type="nucleotide sequence ID" value="NC_013410.1"/>
</dbReference>
<dbReference type="Gene3D" id="2.160.20.110">
    <property type="match status" value="4"/>
</dbReference>
<feature type="signal peptide" evidence="2">
    <location>
        <begin position="1"/>
        <end position="22"/>
    </location>
</feature>
<dbReference type="EMBL" id="CP001792">
    <property type="protein sequence ID" value="ACX74192.1"/>
    <property type="molecule type" value="Genomic_DNA"/>
</dbReference>
<dbReference type="PANTHER" id="PTHR34755">
    <property type="entry name" value="SERINE/ARGININE REPETITIVE MATRIX PROTEIN 3-RELATED"/>
    <property type="match status" value="1"/>
</dbReference>
<name>A0ABN3YV28_FIBSS</name>
<sequence>MLVRVKSAFLWAVCCFSSFSFAAWDGTAEVPSARDTVIFYDYEDFHYEASLPLYHISTPEQLAGLAQLVNTVEPAENPEKATENIPWRGVVVLDNDLVFGKDENSVSEHPWIPIGKNEKRIGEMIFDGKNHTIYGLDLTTQSDSIFGLFGFVEHTELKNVTLANYKVLMKADPTYRAGDFYGGSLVGYAKYSNIHNVHTRGGAIKIEVLQKTMIKDEEKGDYYVGVDEVSIGGIVGLLKGWIDSSSNASDVDVTFFESQNVGGIAGEILRQTEGSYDSVTYCSNSGNITSKSPELYNDARVGGIAGLSNAPVAYSQNTGAVSGDVGMMGGIVGTGGGYGDIAYCENSGDISTKKLYAGGIAGYGSKVRNSVNKGRVEGIFAGGIIGNAGPVTLCINEGFVKGQVVGGISGMTDRGLSQVINRGTLEGDTVGGICGRNLGVISSSYSYASKVTAKDVVGGVVGYNQGTIITSAFDSTLQPSVKLVGVEGEGNRVKESFALSTKEMQSVEFADKLNEADRDDGKSRIAYDEAEHPRLTWSYDGGYPIFSDSTHLPVYRIDLDDSVFVSYALTDAKGHIVDLPSAYSTEGRYFDSWVDSTGKTVTKTTVFNAPSTIYAKYSKTIKDPSLVVNRPDPTTIGWNGELSVPKWRMHLDTSLYVAIFTPSELAWYLSTGASFTQRAALVNDIVMGKDSLSVMTRELKTISEYGRYIKGYVFNGNGHNIYGLNGALFGTNYGTIRDVHLVNYLVTGHGAFVDTNRGTISKSSLRKGVMDQMDEIRISGFVSLNYGYETGFSIIDSCVNYSNYDLSAGNNPVSVAGIAYENRGTISNSRNLGNIKVQGSGSKITNVAGITLINGTTGNILNSTNEGDIEYDGTISVRLAGIVTDNRADLIKGAKNYGKIYARVGDFSFRVGSSSPAYVAGLAIGANGIDSCANYGDITVVVVANELSGGINFGGILAGDYLRTEINVKNSLNKGAITFVDSSSSKLENIRFGGIAARANVLSGKNEGSVKFVQSNPSKKYDSSKDVLVGGLVGEAKTLKDCVNEGYVVGAGSVGGLAAKADSIVKGVNYARIDGLTTGKWSQLGGVCGECGYLENAFNGGSVSLDVAESNSVSYLGGVAGSLGNGRMIANTGSVKAVGNSGEIFVGGLLGMMGSNIVLDDAYNWGEVSSEVAAGGIYGLASKAHSSVAGFDHSYLVTNIAFKNVYNAAPVKAPKANPIAVMDECANATEPEFAVLVYNDSAFTQERGCIEIDEVLGFEADEYYKINFVLTSPLSTKYMQSDEFVELLNTSGKTVENRHVWKKSDTYPVFDEVAFGMSYSVEPSSSSSAVSSSSSATSSSSSSNAILSSSEGSSDSKWSSSAVNSSSSSNVIKSSSSTAKSSSSSVKAPSSSSKKADSSSSSVKSSSSSAKTSLPVIAHQRFRMAVQGRTITLHASKGRTVQVFDALGHHVMSKAIPANGETSVTLQESGAYIVRVDGMSQRVVLK</sequence>
<feature type="chain" id="PRO_5046255462" evidence="2">
    <location>
        <begin position="23"/>
        <end position="1486"/>
    </location>
</feature>
<dbReference type="InterPro" id="IPR052109">
    <property type="entry name" value="SRRM_Domain-Containing"/>
</dbReference>
<protein>
    <submittedName>
        <fullName evidence="3">GLUG domain protein</fullName>
    </submittedName>
</protein>
<feature type="region of interest" description="Disordered" evidence="1">
    <location>
        <begin position="1329"/>
        <end position="1410"/>
    </location>
</feature>
<evidence type="ECO:0000313" key="4">
    <source>
        <dbReference type="Proteomes" id="UP000001497"/>
    </source>
</evidence>
<dbReference type="Proteomes" id="UP000001497">
    <property type="component" value="Chromosome"/>
</dbReference>
<accession>A0ABN3YV28</accession>
<reference evidence="3" key="1">
    <citation type="submission" date="2009-10" db="EMBL/GenBank/DDBJ databases">
        <title>Complete sequence of Fibrobacter succinogenes subsp. succinogenes S85.</title>
        <authorList>
            <consortium name="US DOE Joint Genome Institute"/>
            <person name="Lucas S."/>
            <person name="Copeland A."/>
            <person name="Lapidus A."/>
            <person name="Glavina del Rio T."/>
            <person name="Tice H."/>
            <person name="Bruce D."/>
            <person name="Goodwin L."/>
            <person name="Pitluck S."/>
            <person name="Chertkov O."/>
            <person name="Detter J.C."/>
            <person name="Han C."/>
            <person name="Tapia R."/>
            <person name="Larimer F."/>
            <person name="Land M."/>
            <person name="Hauser L."/>
            <person name="Kyrpides N."/>
            <person name="Mikhailova N."/>
            <person name="Weimer P.J."/>
            <person name="Stevenson D.M."/>
            <person name="Boyum J."/>
            <person name="Brumm P.I."/>
            <person name="Mead D."/>
        </authorList>
    </citation>
    <scope>NUCLEOTIDE SEQUENCE [LARGE SCALE GENOMIC DNA]</scope>
    <source>
        <strain evidence="3">S85</strain>
    </source>
</reference>
<keyword evidence="4" id="KW-1185">Reference proteome</keyword>
<proteinExistence type="predicted"/>
<evidence type="ECO:0000256" key="1">
    <source>
        <dbReference type="SAM" id="MobiDB-lite"/>
    </source>
</evidence>
<gene>
    <name evidence="3" type="ordered locus">Fisuc_0580</name>
</gene>
<organism evidence="3 4">
    <name type="scientific">Fibrobacter succinogenes (strain ATCC 19169 / S85)</name>
    <dbReference type="NCBI Taxonomy" id="59374"/>
    <lineage>
        <taxon>Bacteria</taxon>
        <taxon>Pseudomonadati</taxon>
        <taxon>Fibrobacterota</taxon>
        <taxon>Fibrobacteria</taxon>
        <taxon>Fibrobacterales</taxon>
        <taxon>Fibrobacteraceae</taxon>
        <taxon>Fibrobacter</taxon>
    </lineage>
</organism>
<keyword evidence="2" id="KW-0732">Signal</keyword>